<dbReference type="Gene3D" id="3.40.50.2300">
    <property type="match status" value="2"/>
</dbReference>
<sequence>MLDRSRKFFIFALSAIVLTLASHVCSAQQVVKIGVSAPLTGNGAANGKDIENGVRLALEEANTQRIKLGGQEVRFELDSVDDQGDPRIGVQVAQKLVDDGVAAVVGYYNSGVALPSAPIFAKAGIPLIDPAATNPAITRQGLKNVFRIIATDAQNSGNAGKYAVNVTKAQRIAVMDDRTAFGQGAADEFKKAVQGAGGKIVASEFTNDKAVEFNAQLTTIKAANADLLYFAGLNNQAALVTKRMKQLGMRAQFVGSGGIADSIFISVAGTAAEGAMAWEYGRPVESLPQGRAFAEKFKKRFGANTLTYAPFAYDCAWVAIDAMKQANSAKPDVFMPVLHATKYDGITGKIEFDEFGDLKRPTSTLYQVKNAKWVPVTTISPPN</sequence>
<feature type="domain" description="Leucine-binding protein" evidence="6">
    <location>
        <begin position="31"/>
        <end position="368"/>
    </location>
</feature>
<dbReference type="SUPFAM" id="SSF53822">
    <property type="entry name" value="Periplasmic binding protein-like I"/>
    <property type="match status" value="1"/>
</dbReference>
<dbReference type="InterPro" id="IPR000709">
    <property type="entry name" value="Leu_Ile_Val-bd"/>
</dbReference>
<evidence type="ECO:0000256" key="5">
    <source>
        <dbReference type="SAM" id="SignalP"/>
    </source>
</evidence>
<dbReference type="CDD" id="cd06342">
    <property type="entry name" value="PBP1_ABC_LIVBP-like"/>
    <property type="match status" value="1"/>
</dbReference>
<comment type="caution">
    <text evidence="7">The sequence shown here is derived from an EMBL/GenBank/DDBJ whole genome shotgun (WGS) entry which is preliminary data.</text>
</comment>
<dbReference type="PANTHER" id="PTHR47151:SF2">
    <property type="entry name" value="AMINO ACID BINDING PROTEIN"/>
    <property type="match status" value="1"/>
</dbReference>
<keyword evidence="4" id="KW-0029">Amino-acid transport</keyword>
<organism evidence="7 8">
    <name type="scientific">Paraburkholderia strydomiana</name>
    <dbReference type="NCBI Taxonomy" id="1245417"/>
    <lineage>
        <taxon>Bacteria</taxon>
        <taxon>Pseudomonadati</taxon>
        <taxon>Pseudomonadota</taxon>
        <taxon>Betaproteobacteria</taxon>
        <taxon>Burkholderiales</taxon>
        <taxon>Burkholderiaceae</taxon>
        <taxon>Paraburkholderia</taxon>
    </lineage>
</organism>
<dbReference type="Pfam" id="PF13458">
    <property type="entry name" value="Peripla_BP_6"/>
    <property type="match status" value="1"/>
</dbReference>
<evidence type="ECO:0000313" key="8">
    <source>
        <dbReference type="Proteomes" id="UP001629288"/>
    </source>
</evidence>
<evidence type="ECO:0000256" key="2">
    <source>
        <dbReference type="ARBA" id="ARBA00022448"/>
    </source>
</evidence>
<name>A0ABW9BZA3_9BURK</name>
<dbReference type="EMBL" id="JAQQDH010000002">
    <property type="protein sequence ID" value="MFM0443714.1"/>
    <property type="molecule type" value="Genomic_DNA"/>
</dbReference>
<keyword evidence="2" id="KW-0813">Transport</keyword>
<comment type="similarity">
    <text evidence="1">Belongs to the leucine-binding protein family.</text>
</comment>
<evidence type="ECO:0000256" key="3">
    <source>
        <dbReference type="ARBA" id="ARBA00022729"/>
    </source>
</evidence>
<feature type="chain" id="PRO_5045460122" evidence="5">
    <location>
        <begin position="28"/>
        <end position="383"/>
    </location>
</feature>
<reference evidence="7 8" key="1">
    <citation type="journal article" date="2024" name="Chem. Sci.">
        <title>Discovery of megapolipeptins by genome mining of a Burkholderiales bacteria collection.</title>
        <authorList>
            <person name="Paulo B.S."/>
            <person name="Recchia M.J.J."/>
            <person name="Lee S."/>
            <person name="Fergusson C.H."/>
            <person name="Romanowski S.B."/>
            <person name="Hernandez A."/>
            <person name="Krull N."/>
            <person name="Liu D.Y."/>
            <person name="Cavanagh H."/>
            <person name="Bos A."/>
            <person name="Gray C.A."/>
            <person name="Murphy B.T."/>
            <person name="Linington R.G."/>
            <person name="Eustaquio A.S."/>
        </authorList>
    </citation>
    <scope>NUCLEOTIDE SEQUENCE [LARGE SCALE GENOMIC DNA]</scope>
    <source>
        <strain evidence="7 8">RL17-379-BIB-C</strain>
    </source>
</reference>
<keyword evidence="3 5" id="KW-0732">Signal</keyword>
<dbReference type="RefSeq" id="WP_408128370.1">
    <property type="nucleotide sequence ID" value="NZ_JAQQDH010000002.1"/>
</dbReference>
<dbReference type="PANTHER" id="PTHR47151">
    <property type="entry name" value="LEU/ILE/VAL-BINDING ABC TRANSPORTER SUBUNIT"/>
    <property type="match status" value="1"/>
</dbReference>
<evidence type="ECO:0000313" key="7">
    <source>
        <dbReference type="EMBL" id="MFM0443714.1"/>
    </source>
</evidence>
<dbReference type="Proteomes" id="UP001629288">
    <property type="component" value="Unassembled WGS sequence"/>
</dbReference>
<feature type="signal peptide" evidence="5">
    <location>
        <begin position="1"/>
        <end position="27"/>
    </location>
</feature>
<evidence type="ECO:0000256" key="4">
    <source>
        <dbReference type="ARBA" id="ARBA00022970"/>
    </source>
</evidence>
<evidence type="ECO:0000259" key="6">
    <source>
        <dbReference type="Pfam" id="PF13458"/>
    </source>
</evidence>
<gene>
    <name evidence="7" type="ORF">PQR00_08965</name>
</gene>
<evidence type="ECO:0000256" key="1">
    <source>
        <dbReference type="ARBA" id="ARBA00010062"/>
    </source>
</evidence>
<protein>
    <submittedName>
        <fullName evidence="7">Branched-chain amino acid ABC transporter substrate-binding protein</fullName>
    </submittedName>
</protein>
<dbReference type="PRINTS" id="PR00337">
    <property type="entry name" value="LEUILEVALBP"/>
</dbReference>
<keyword evidence="8" id="KW-1185">Reference proteome</keyword>
<dbReference type="InterPro" id="IPR028081">
    <property type="entry name" value="Leu-bd"/>
</dbReference>
<proteinExistence type="inferred from homology"/>
<dbReference type="InterPro" id="IPR028082">
    <property type="entry name" value="Peripla_BP_I"/>
</dbReference>
<accession>A0ABW9BZA3</accession>